<feature type="domain" description="Retrotransposon gag" evidence="1">
    <location>
        <begin position="45"/>
        <end position="132"/>
    </location>
</feature>
<sequence>MSVGYQIPKFQQFDRKGNPKHIAHFVETCENAGLRGDQLEKQLVRNLKENAFEWYTDLELEVIDSWKQLEVEFLNHFYNTRCVISMMELTNTKQPKEEPGINCINRWRALSLDCKYKLTKLYVVEMCTQGMHWELYYILQGIKLRMFA</sequence>
<dbReference type="AlphaFoldDB" id="A0A5A7UDH5"/>
<comment type="caution">
    <text evidence="2">The sequence shown here is derived from an EMBL/GenBank/DDBJ whole genome shotgun (WGS) entry which is preliminary data.</text>
</comment>
<organism evidence="2 4">
    <name type="scientific">Cucumis melo var. makuwa</name>
    <name type="common">Oriental melon</name>
    <dbReference type="NCBI Taxonomy" id="1194695"/>
    <lineage>
        <taxon>Eukaryota</taxon>
        <taxon>Viridiplantae</taxon>
        <taxon>Streptophyta</taxon>
        <taxon>Embryophyta</taxon>
        <taxon>Tracheophyta</taxon>
        <taxon>Spermatophyta</taxon>
        <taxon>Magnoliopsida</taxon>
        <taxon>eudicotyledons</taxon>
        <taxon>Gunneridae</taxon>
        <taxon>Pentapetalae</taxon>
        <taxon>rosids</taxon>
        <taxon>fabids</taxon>
        <taxon>Cucurbitales</taxon>
        <taxon>Cucurbitaceae</taxon>
        <taxon>Benincaseae</taxon>
        <taxon>Cucumis</taxon>
    </lineage>
</organism>
<dbReference type="Proteomes" id="UP000321393">
    <property type="component" value="Unassembled WGS sequence"/>
</dbReference>
<dbReference type="EMBL" id="SSTE01008974">
    <property type="protein sequence ID" value="KAA0054033.1"/>
    <property type="molecule type" value="Genomic_DNA"/>
</dbReference>
<dbReference type="PANTHER" id="PTHR33437">
    <property type="entry name" value="OS06G0361200 PROTEIN"/>
    <property type="match status" value="1"/>
</dbReference>
<evidence type="ECO:0000313" key="3">
    <source>
        <dbReference type="EMBL" id="TYJ96890.1"/>
    </source>
</evidence>
<accession>A0A5A7UDH5</accession>
<gene>
    <name evidence="3" type="ORF">E5676_scaffold10G00560</name>
    <name evidence="2" type="ORF">E6C27_scaffold318G00950</name>
</gene>
<proteinExistence type="predicted"/>
<dbReference type="OrthoDB" id="1740536at2759"/>
<dbReference type="InterPro" id="IPR005162">
    <property type="entry name" value="Retrotrans_gag_dom"/>
</dbReference>
<dbReference type="Proteomes" id="UP000321947">
    <property type="component" value="Unassembled WGS sequence"/>
</dbReference>
<reference evidence="4 5" key="1">
    <citation type="submission" date="2019-08" db="EMBL/GenBank/DDBJ databases">
        <title>Draft genome sequences of two oriental melons (Cucumis melo L. var makuwa).</title>
        <authorList>
            <person name="Kwon S.-Y."/>
        </authorList>
    </citation>
    <scope>NUCLEOTIDE SEQUENCE [LARGE SCALE GENOMIC DNA]</scope>
    <source>
        <strain evidence="5">cv. Chang Bougi</strain>
        <strain evidence="4">cv. SW 3</strain>
        <tissue evidence="2">Leaf</tissue>
    </source>
</reference>
<dbReference type="PANTHER" id="PTHR33437:SF2">
    <property type="entry name" value="OS06G0361200 PROTEIN"/>
    <property type="match status" value="1"/>
</dbReference>
<dbReference type="Pfam" id="PF03732">
    <property type="entry name" value="Retrotrans_gag"/>
    <property type="match status" value="1"/>
</dbReference>
<protein>
    <submittedName>
        <fullName evidence="2">Ty3-gypsy retrotransposon protein</fullName>
    </submittedName>
</protein>
<evidence type="ECO:0000313" key="5">
    <source>
        <dbReference type="Proteomes" id="UP000321947"/>
    </source>
</evidence>
<evidence type="ECO:0000313" key="4">
    <source>
        <dbReference type="Proteomes" id="UP000321393"/>
    </source>
</evidence>
<evidence type="ECO:0000313" key="2">
    <source>
        <dbReference type="EMBL" id="KAA0054033.1"/>
    </source>
</evidence>
<name>A0A5A7UDH5_CUCMM</name>
<dbReference type="EMBL" id="SSTD01019198">
    <property type="protein sequence ID" value="TYJ96890.1"/>
    <property type="molecule type" value="Genomic_DNA"/>
</dbReference>
<evidence type="ECO:0000259" key="1">
    <source>
        <dbReference type="Pfam" id="PF03732"/>
    </source>
</evidence>